<dbReference type="RefSeq" id="WP_031389087.1">
    <property type="nucleotide sequence ID" value="NZ_JPNB01000001.1"/>
</dbReference>
<reference evidence="1 2" key="1">
    <citation type="submission" date="2019-03" db="EMBL/GenBank/DDBJ databases">
        <title>Genomic Encyclopedia of Type Strains, Phase IV (KMG-IV): sequencing the most valuable type-strain genomes for metagenomic binning, comparative biology and taxonomic classification.</title>
        <authorList>
            <person name="Goeker M."/>
        </authorList>
    </citation>
    <scope>NUCLEOTIDE SEQUENCE [LARGE SCALE GENOMIC DNA]</scope>
    <source>
        <strain evidence="1 2">DSM 100556</strain>
    </source>
</reference>
<dbReference type="EMBL" id="SLUO01000002">
    <property type="protein sequence ID" value="TCL60575.1"/>
    <property type="molecule type" value="Genomic_DNA"/>
</dbReference>
<sequence length="200" mass="22010">MATKKNKVKFNISNVHYALVIENADGTITWGIPVALPGAVSISLDPQGEPESFYADGIEYYVINNNQGYDGDLEVAMIPEEFRTGVLMEITDSNNVLVENASSETGKFALLFEFDGDVKKIRHVMYNCSASRPSIAAKTNEDGREVQTETLTVKARPLATGFVKAKTGDSTKASVYNNWYKSVYQPNTPEPEEPTEEPTS</sequence>
<dbReference type="InterPro" id="IPR006490">
    <property type="entry name" value="Maj_tail_phi13"/>
</dbReference>
<keyword evidence="2" id="KW-1185">Reference proteome</keyword>
<evidence type="ECO:0000313" key="2">
    <source>
        <dbReference type="Proteomes" id="UP000295718"/>
    </source>
</evidence>
<accession>A0A4R1R4Z1</accession>
<comment type="caution">
    <text evidence="1">The sequence shown here is derived from an EMBL/GenBank/DDBJ whole genome shotgun (WGS) entry which is preliminary data.</text>
</comment>
<gene>
    <name evidence="1" type="ORF">EDD76_102273</name>
</gene>
<proteinExistence type="predicted"/>
<organism evidence="1 2">
    <name type="scientific">Kineothrix alysoides</name>
    <dbReference type="NCBI Taxonomy" id="1469948"/>
    <lineage>
        <taxon>Bacteria</taxon>
        <taxon>Bacillati</taxon>
        <taxon>Bacillota</taxon>
        <taxon>Clostridia</taxon>
        <taxon>Lachnospirales</taxon>
        <taxon>Lachnospiraceae</taxon>
        <taxon>Kineothrix</taxon>
    </lineage>
</organism>
<dbReference type="AlphaFoldDB" id="A0A4R1R4Z1"/>
<protein>
    <submittedName>
        <fullName evidence="1">Phi13 family phage major tail protein</fullName>
    </submittedName>
</protein>
<dbReference type="OrthoDB" id="9780018at2"/>
<dbReference type="NCBIfam" id="TIGR01603">
    <property type="entry name" value="maj_tail_phi13"/>
    <property type="match status" value="1"/>
</dbReference>
<dbReference type="Proteomes" id="UP000295718">
    <property type="component" value="Unassembled WGS sequence"/>
</dbReference>
<evidence type="ECO:0000313" key="1">
    <source>
        <dbReference type="EMBL" id="TCL60575.1"/>
    </source>
</evidence>
<name>A0A4R1R4Z1_9FIRM</name>
<dbReference type="STRING" id="1469948.GCA_000732725_00309"/>